<dbReference type="InterPro" id="IPR029068">
    <property type="entry name" value="Glyas_Bleomycin-R_OHBP_Dase"/>
</dbReference>
<accession>A0ABU3X4I3</accession>
<dbReference type="SUPFAM" id="SSF54593">
    <property type="entry name" value="Glyoxalase/Bleomycin resistance protein/Dihydroxybiphenyl dioxygenase"/>
    <property type="match status" value="1"/>
</dbReference>
<dbReference type="EMBL" id="JAWJBA010000001">
    <property type="protein sequence ID" value="MDV2682791.1"/>
    <property type="molecule type" value="Genomic_DNA"/>
</dbReference>
<evidence type="ECO:0000313" key="2">
    <source>
        <dbReference type="EMBL" id="MDV2682791.1"/>
    </source>
</evidence>
<dbReference type="Proteomes" id="UP001287282">
    <property type="component" value="Unassembled WGS sequence"/>
</dbReference>
<dbReference type="Gene3D" id="3.10.180.10">
    <property type="entry name" value="2,3-Dihydroxybiphenyl 1,2-Dioxygenase, domain 1"/>
    <property type="match status" value="1"/>
</dbReference>
<protein>
    <submittedName>
        <fullName evidence="2">VOC family protein</fullName>
    </submittedName>
</protein>
<name>A0ABU3X4I3_9BACI</name>
<sequence length="227" mass="26062">MKITEVSLSTSNLNEMRSFYEDVLELPMVKEDKEAFTVQVGATTLTFLQSNELEDPFYHFAINIPENKMDEAKAWIQSKVELNTENDSDEVFFKSWNARAIYFEDPAGNILEFIARHNLKNGVTHRFSSMDFLNVSEVGVVVRDVIPFVRKLNQLGLPNWREDSEGLTPVGDETGLFITVKNGRRWFFSTKDAKFFPFEVSIEGTGRMLFEEQGDKISILSCYSEKV</sequence>
<proteinExistence type="predicted"/>
<feature type="domain" description="VOC" evidence="1">
    <location>
        <begin position="2"/>
        <end position="116"/>
    </location>
</feature>
<keyword evidence="3" id="KW-1185">Reference proteome</keyword>
<dbReference type="PROSITE" id="PS51819">
    <property type="entry name" value="VOC"/>
    <property type="match status" value="1"/>
</dbReference>
<evidence type="ECO:0000259" key="1">
    <source>
        <dbReference type="PROSITE" id="PS51819"/>
    </source>
</evidence>
<reference evidence="2 3" key="1">
    <citation type="submission" date="2023-10" db="EMBL/GenBank/DDBJ databases">
        <title>Screening of Alkalihalobacillus lindianensis BZ-TG-R113 and Its Alleviation of Salt Stress on Rapeseed Growth.</title>
        <authorList>
            <person name="Zhao B."/>
            <person name="Guo T."/>
        </authorList>
    </citation>
    <scope>NUCLEOTIDE SEQUENCE [LARGE SCALE GENOMIC DNA]</scope>
    <source>
        <strain evidence="2 3">BZ-TG-R113</strain>
    </source>
</reference>
<gene>
    <name evidence="2" type="ORF">RYX56_00230</name>
</gene>
<dbReference type="InterPro" id="IPR037523">
    <property type="entry name" value="VOC_core"/>
</dbReference>
<dbReference type="RefSeq" id="WP_317120130.1">
    <property type="nucleotide sequence ID" value="NZ_JAWJBA010000001.1"/>
</dbReference>
<evidence type="ECO:0000313" key="3">
    <source>
        <dbReference type="Proteomes" id="UP001287282"/>
    </source>
</evidence>
<organism evidence="2 3">
    <name type="scientific">Alkalihalophilus lindianensis</name>
    <dbReference type="NCBI Taxonomy" id="1630542"/>
    <lineage>
        <taxon>Bacteria</taxon>
        <taxon>Bacillati</taxon>
        <taxon>Bacillota</taxon>
        <taxon>Bacilli</taxon>
        <taxon>Bacillales</taxon>
        <taxon>Bacillaceae</taxon>
        <taxon>Alkalihalophilus</taxon>
    </lineage>
</organism>
<comment type="caution">
    <text evidence="2">The sequence shown here is derived from an EMBL/GenBank/DDBJ whole genome shotgun (WGS) entry which is preliminary data.</text>
</comment>